<feature type="transmembrane region" description="Helical" evidence="1">
    <location>
        <begin position="79"/>
        <end position="101"/>
    </location>
</feature>
<proteinExistence type="predicted"/>
<dbReference type="AlphaFoldDB" id="A0A1Q9W441"/>
<dbReference type="STRING" id="1908205.BKG60_27370"/>
<feature type="transmembrane region" description="Helical" evidence="1">
    <location>
        <begin position="108"/>
        <end position="128"/>
    </location>
</feature>
<keyword evidence="1" id="KW-0812">Transmembrane</keyword>
<reference evidence="2 3" key="1">
    <citation type="submission" date="2016-10" db="EMBL/GenBank/DDBJ databases">
        <title>Evaluation of Human, Animal and Environmental Mycobacterium chelonae Isolates by Core Genome Phylogenomic Analysis, Targeted Gene Comparison, and Anti-microbial Susceptibility Patterns: A Tale of Mistaken Identities.</title>
        <authorList>
            <person name="Fogelson S.B."/>
            <person name="Camus A.C."/>
            <person name="Lorenz W."/>
            <person name="Vasireddy R."/>
            <person name="Vasireddy S."/>
            <person name="Smith T."/>
            <person name="Brown-Elliott B.A."/>
            <person name="Wallace R.J.Jr."/>
            <person name="Hasan N.A."/>
            <person name="Reischl U."/>
            <person name="Sanchez S."/>
        </authorList>
    </citation>
    <scope>NUCLEOTIDE SEQUENCE [LARGE SCALE GENOMIC DNA]</scope>
    <source>
        <strain evidence="2 3">24999</strain>
    </source>
</reference>
<accession>A0A1Q9W441</accession>
<evidence type="ECO:0000256" key="1">
    <source>
        <dbReference type="SAM" id="Phobius"/>
    </source>
</evidence>
<name>A0A1Q9W441_9MYCO</name>
<keyword evidence="3" id="KW-1185">Reference proteome</keyword>
<dbReference type="Proteomes" id="UP000179636">
    <property type="component" value="Unassembled WGS sequence"/>
</dbReference>
<protein>
    <submittedName>
        <fullName evidence="2">Uncharacterized protein</fullName>
    </submittedName>
</protein>
<evidence type="ECO:0000313" key="3">
    <source>
        <dbReference type="Proteomes" id="UP000179636"/>
    </source>
</evidence>
<organism evidence="2 3">
    <name type="scientific">Mycobacterium syngnathidarum</name>
    <dbReference type="NCBI Taxonomy" id="1908205"/>
    <lineage>
        <taxon>Bacteria</taxon>
        <taxon>Bacillati</taxon>
        <taxon>Actinomycetota</taxon>
        <taxon>Actinomycetes</taxon>
        <taxon>Mycobacteriales</taxon>
        <taxon>Mycobacteriaceae</taxon>
        <taxon>Mycobacterium</taxon>
    </lineage>
</organism>
<feature type="transmembrane region" description="Helical" evidence="1">
    <location>
        <begin position="26"/>
        <end position="49"/>
    </location>
</feature>
<comment type="caution">
    <text evidence="2">The sequence shown here is derived from an EMBL/GenBank/DDBJ whole genome shotgun (WGS) entry which is preliminary data.</text>
</comment>
<accession>A0A1S1K1S2</accession>
<keyword evidence="1" id="KW-1133">Transmembrane helix</keyword>
<gene>
    <name evidence="2" type="ORF">BKG61_22175</name>
</gene>
<sequence>MRSRSQYREVVTDPTPPVARNQGKHWAWFVGLLSAMGLLGFVAAVVLMLPLAMATDPCHEGVTEKVCELSAKGQNVLVWIPWMCLAAGTIMAVAGAAVAAWRKWTPLIGIPVGIAGYFGMIPIGYWLAFLV</sequence>
<dbReference type="EMBL" id="MLHV01000024">
    <property type="protein sequence ID" value="OHT93294.1"/>
    <property type="molecule type" value="Genomic_DNA"/>
</dbReference>
<keyword evidence="1" id="KW-0472">Membrane</keyword>
<evidence type="ECO:0000313" key="2">
    <source>
        <dbReference type="EMBL" id="OHT93294.1"/>
    </source>
</evidence>